<keyword evidence="3" id="KW-1003">Cell membrane</keyword>
<dbReference type="STRING" id="862517.HMPREF9225_0995"/>
<evidence type="ECO:0000256" key="5">
    <source>
        <dbReference type="ARBA" id="ARBA00022989"/>
    </source>
</evidence>
<gene>
    <name evidence="9" type="ORF">HMPREF9225_0995</name>
</gene>
<dbReference type="Pfam" id="PF00528">
    <property type="entry name" value="BPD_transp_1"/>
    <property type="match status" value="1"/>
</dbReference>
<dbReference type="Proteomes" id="UP000003280">
    <property type="component" value="Unassembled WGS sequence"/>
</dbReference>
<accession>E0NLF6</accession>
<evidence type="ECO:0000313" key="10">
    <source>
        <dbReference type="Proteomes" id="UP000003280"/>
    </source>
</evidence>
<organism evidence="9 10">
    <name type="scientific">Peptoniphilus duerdenii ATCC BAA-1640</name>
    <dbReference type="NCBI Taxonomy" id="862517"/>
    <lineage>
        <taxon>Bacteria</taxon>
        <taxon>Bacillati</taxon>
        <taxon>Bacillota</taxon>
        <taxon>Tissierellia</taxon>
        <taxon>Tissierellales</taxon>
        <taxon>Peptoniphilaceae</taxon>
        <taxon>Peptoniphilus</taxon>
    </lineage>
</organism>
<feature type="domain" description="ABC transmembrane type-1" evidence="8">
    <location>
        <begin position="95"/>
        <end position="306"/>
    </location>
</feature>
<keyword evidence="4 7" id="KW-0812">Transmembrane</keyword>
<dbReference type="PANTHER" id="PTHR43163">
    <property type="entry name" value="DIPEPTIDE TRANSPORT SYSTEM PERMEASE PROTEIN DPPB-RELATED"/>
    <property type="match status" value="1"/>
</dbReference>
<evidence type="ECO:0000259" key="8">
    <source>
        <dbReference type="PROSITE" id="PS50928"/>
    </source>
</evidence>
<evidence type="ECO:0000256" key="6">
    <source>
        <dbReference type="ARBA" id="ARBA00023136"/>
    </source>
</evidence>
<feature type="transmembrane region" description="Helical" evidence="7">
    <location>
        <begin position="9"/>
        <end position="27"/>
    </location>
</feature>
<comment type="caution">
    <text evidence="9">The sequence shown here is derived from an EMBL/GenBank/DDBJ whole genome shotgun (WGS) entry which is preliminary data.</text>
</comment>
<dbReference type="PANTHER" id="PTHR43163:SF6">
    <property type="entry name" value="DIPEPTIDE TRANSPORT SYSTEM PERMEASE PROTEIN DPPB-RELATED"/>
    <property type="match status" value="1"/>
</dbReference>
<sequence>MWKTVLRRVLLMIPQLFILSLLIFIMAKQMPGDALTGSIGGNVKPEVLEQIRRESGWYDPWYQQYWRWISKAVQGDFGKSFQYKQPVTRVIGARAANTFALALFATVLSYIIALPLGIKAGRNPGSKFDKGVILYNFISYAMPSFVLYLFTLLLFGYVLKWLPTMGSVDPHIAKGTFAYFLNRMKHLIMPAGCIAVLSTTGTIQYLRNEIIDAKTQDYVKTARSKGVPMKKVYSHHIFRNSLLPIAAFFGFQITGLLGGSMIAERIFNYPGMGNLFIDAILLRDYSVVNALVMLYGFLNLLGSLLSDIIMSIVDPRIRIE</sequence>
<evidence type="ECO:0000256" key="4">
    <source>
        <dbReference type="ARBA" id="ARBA00022692"/>
    </source>
</evidence>
<dbReference type="OrthoDB" id="24153at2"/>
<comment type="similarity">
    <text evidence="7">Belongs to the binding-protein-dependent transport system permease family.</text>
</comment>
<keyword evidence="2 7" id="KW-0813">Transport</keyword>
<dbReference type="SUPFAM" id="SSF161098">
    <property type="entry name" value="MetI-like"/>
    <property type="match status" value="1"/>
</dbReference>
<evidence type="ECO:0000256" key="7">
    <source>
        <dbReference type="RuleBase" id="RU363032"/>
    </source>
</evidence>
<dbReference type="AlphaFoldDB" id="E0NLF6"/>
<feature type="transmembrane region" description="Helical" evidence="7">
    <location>
        <begin position="99"/>
        <end position="120"/>
    </location>
</feature>
<dbReference type="InterPro" id="IPR045621">
    <property type="entry name" value="BPD_transp_1_N"/>
</dbReference>
<keyword evidence="6 7" id="KW-0472">Membrane</keyword>
<keyword evidence="5 7" id="KW-1133">Transmembrane helix</keyword>
<dbReference type="CDD" id="cd06261">
    <property type="entry name" value="TM_PBP2"/>
    <property type="match status" value="1"/>
</dbReference>
<name>E0NLF6_9FIRM</name>
<dbReference type="InterPro" id="IPR000515">
    <property type="entry name" value="MetI-like"/>
</dbReference>
<dbReference type="PROSITE" id="PS50928">
    <property type="entry name" value="ABC_TM1"/>
    <property type="match status" value="1"/>
</dbReference>
<evidence type="ECO:0000256" key="2">
    <source>
        <dbReference type="ARBA" id="ARBA00022448"/>
    </source>
</evidence>
<dbReference type="Pfam" id="PF19300">
    <property type="entry name" value="BPD_transp_1_N"/>
    <property type="match status" value="1"/>
</dbReference>
<dbReference type="Gene3D" id="1.10.3720.10">
    <property type="entry name" value="MetI-like"/>
    <property type="match status" value="1"/>
</dbReference>
<dbReference type="EMBL" id="AEEH01000039">
    <property type="protein sequence ID" value="EFM25346.1"/>
    <property type="molecule type" value="Genomic_DNA"/>
</dbReference>
<feature type="transmembrane region" description="Helical" evidence="7">
    <location>
        <begin position="292"/>
        <end position="313"/>
    </location>
</feature>
<dbReference type="GO" id="GO:0005886">
    <property type="term" value="C:plasma membrane"/>
    <property type="evidence" value="ECO:0007669"/>
    <property type="project" value="UniProtKB-SubCell"/>
</dbReference>
<feature type="transmembrane region" description="Helical" evidence="7">
    <location>
        <begin position="241"/>
        <end position="263"/>
    </location>
</feature>
<evidence type="ECO:0000256" key="1">
    <source>
        <dbReference type="ARBA" id="ARBA00004651"/>
    </source>
</evidence>
<dbReference type="HOGENOM" id="CLU_036879_1_2_9"/>
<feature type="transmembrane region" description="Helical" evidence="7">
    <location>
        <begin position="132"/>
        <end position="159"/>
    </location>
</feature>
<reference evidence="9 10" key="1">
    <citation type="submission" date="2010-07" db="EMBL/GenBank/DDBJ databases">
        <authorList>
            <person name="Muzny D."/>
            <person name="Qin X."/>
            <person name="Deng J."/>
            <person name="Jiang H."/>
            <person name="Liu Y."/>
            <person name="Qu J."/>
            <person name="Song X.-Z."/>
            <person name="Zhang L."/>
            <person name="Thornton R."/>
            <person name="Coyle M."/>
            <person name="Francisco L."/>
            <person name="Jackson L."/>
            <person name="Javaid M."/>
            <person name="Korchina V."/>
            <person name="Kovar C."/>
            <person name="Mata R."/>
            <person name="Mathew T."/>
            <person name="Ngo R."/>
            <person name="Nguyen L."/>
            <person name="Nguyen N."/>
            <person name="Okwuonu G."/>
            <person name="Ongeri F."/>
            <person name="Pham C."/>
            <person name="Simmons D."/>
            <person name="Wilczek-Boney K."/>
            <person name="Hale W."/>
            <person name="Jakkamsetti A."/>
            <person name="Pham P."/>
            <person name="Ruth R."/>
            <person name="San Lucas F."/>
            <person name="Warren J."/>
            <person name="Zhang J."/>
            <person name="Zhao Z."/>
            <person name="Zhou C."/>
            <person name="Zhu D."/>
            <person name="Lee S."/>
            <person name="Bess C."/>
            <person name="Blankenburg K."/>
            <person name="Forbes L."/>
            <person name="Fu Q."/>
            <person name="Gubbala S."/>
            <person name="Hirani K."/>
            <person name="Jayaseelan J.C."/>
            <person name="Lara F."/>
            <person name="Munidasa M."/>
            <person name="Palculict T."/>
            <person name="Patil S."/>
            <person name="Pu L.-L."/>
            <person name="Saada N."/>
            <person name="Tang L."/>
            <person name="Weissenberger G."/>
            <person name="Zhu Y."/>
            <person name="Hemphill L."/>
            <person name="Shang Y."/>
            <person name="Youmans B."/>
            <person name="Ayvaz T."/>
            <person name="Ross M."/>
            <person name="Santibanez J."/>
            <person name="Aqrawi P."/>
            <person name="Gross S."/>
            <person name="Joshi V."/>
            <person name="Fowler G."/>
            <person name="Nazareth L."/>
            <person name="Reid J."/>
            <person name="Worley K."/>
            <person name="Petrosino J."/>
            <person name="Highlander S."/>
            <person name="Gibbs R."/>
        </authorList>
    </citation>
    <scope>NUCLEOTIDE SEQUENCE [LARGE SCALE GENOMIC DNA]</scope>
    <source>
        <strain evidence="9 10">ATCC BAA-1640</strain>
    </source>
</reference>
<keyword evidence="10" id="KW-1185">Reference proteome</keyword>
<dbReference type="NCBIfam" id="NF045472">
    <property type="entry name" value="Opp4B"/>
    <property type="match status" value="1"/>
</dbReference>
<comment type="subcellular location">
    <subcellularLocation>
        <location evidence="1 7">Cell membrane</location>
        <topology evidence="1 7">Multi-pass membrane protein</topology>
    </subcellularLocation>
</comment>
<protein>
    <submittedName>
        <fullName evidence="9">ABC transporter, permease protein</fullName>
    </submittedName>
</protein>
<evidence type="ECO:0000313" key="9">
    <source>
        <dbReference type="EMBL" id="EFM25346.1"/>
    </source>
</evidence>
<dbReference type="GO" id="GO:0055085">
    <property type="term" value="P:transmembrane transport"/>
    <property type="evidence" value="ECO:0007669"/>
    <property type="project" value="InterPro"/>
</dbReference>
<proteinExistence type="inferred from homology"/>
<dbReference type="eggNOG" id="COG0601">
    <property type="taxonomic scope" value="Bacteria"/>
</dbReference>
<dbReference type="RefSeq" id="WP_008901809.1">
    <property type="nucleotide sequence ID" value="NZ_GL397071.1"/>
</dbReference>
<feature type="transmembrane region" description="Helical" evidence="7">
    <location>
        <begin position="187"/>
        <end position="206"/>
    </location>
</feature>
<dbReference type="InterPro" id="IPR035906">
    <property type="entry name" value="MetI-like_sf"/>
</dbReference>
<evidence type="ECO:0000256" key="3">
    <source>
        <dbReference type="ARBA" id="ARBA00022475"/>
    </source>
</evidence>